<evidence type="ECO:0000313" key="5">
    <source>
        <dbReference type="Proteomes" id="UP001597011"/>
    </source>
</evidence>
<dbReference type="SUPFAM" id="SSF52172">
    <property type="entry name" value="CheY-like"/>
    <property type="match status" value="1"/>
</dbReference>
<reference evidence="5" key="1">
    <citation type="journal article" date="2019" name="Int. J. Syst. Evol. Microbiol.">
        <title>The Global Catalogue of Microorganisms (GCM) 10K type strain sequencing project: providing services to taxonomists for standard genome sequencing and annotation.</title>
        <authorList>
            <consortium name="The Broad Institute Genomics Platform"/>
            <consortium name="The Broad Institute Genome Sequencing Center for Infectious Disease"/>
            <person name="Wu L."/>
            <person name="Ma J."/>
        </authorList>
    </citation>
    <scope>NUCLEOTIDE SEQUENCE [LARGE SCALE GENOMIC DNA]</scope>
    <source>
        <strain evidence="5">CCUG 60529</strain>
    </source>
</reference>
<dbReference type="InterPro" id="IPR011006">
    <property type="entry name" value="CheY-like_superfamily"/>
</dbReference>
<feature type="modified residue" description="4-aspartylphosphate" evidence="1">
    <location>
        <position position="53"/>
    </location>
</feature>
<sequence>MKCVIIDDEPLAIDVIESYIKQVGGLEIVVKCTNPLEAITVLNKHKVDLIFLDIEMPNLSGIDLVKALDNMPQFIFTTAYPQYALDGFNLNATDYLVKPIPFHRFLKAVTRAKEKYELENKSGITQDVAADTIYTRIQDNFIFVKSEYENIKIDIDSIKYIQGLKDYIKIYTSKSDKAILTLSSFKDILSKLPSSNFIRVHRSFVVNIDFITALQKTKIIVDGIHIPIGDTYKEDVVKRFGV</sequence>
<evidence type="ECO:0000259" key="3">
    <source>
        <dbReference type="PROSITE" id="PS50930"/>
    </source>
</evidence>
<dbReference type="Gene3D" id="2.40.50.1020">
    <property type="entry name" value="LytTr DNA-binding domain"/>
    <property type="match status" value="1"/>
</dbReference>
<name>A0ABW3BS43_9FLAO</name>
<keyword evidence="5" id="KW-1185">Reference proteome</keyword>
<proteinExistence type="predicted"/>
<dbReference type="Pfam" id="PF04397">
    <property type="entry name" value="LytTR"/>
    <property type="match status" value="1"/>
</dbReference>
<gene>
    <name evidence="4" type="ORF">ACFQ0I_08105</name>
</gene>
<evidence type="ECO:0000313" key="4">
    <source>
        <dbReference type="EMBL" id="MFD0835721.1"/>
    </source>
</evidence>
<dbReference type="SMART" id="SM00850">
    <property type="entry name" value="LytTR"/>
    <property type="match status" value="1"/>
</dbReference>
<dbReference type="Gene3D" id="3.40.50.2300">
    <property type="match status" value="1"/>
</dbReference>
<dbReference type="EMBL" id="JBHTIB010000012">
    <property type="protein sequence ID" value="MFD0835721.1"/>
    <property type="molecule type" value="Genomic_DNA"/>
</dbReference>
<organism evidence="4 5">
    <name type="scientific">Mariniflexile aquimaris</name>
    <dbReference type="NCBI Taxonomy" id="881009"/>
    <lineage>
        <taxon>Bacteria</taxon>
        <taxon>Pseudomonadati</taxon>
        <taxon>Bacteroidota</taxon>
        <taxon>Flavobacteriia</taxon>
        <taxon>Flavobacteriales</taxon>
        <taxon>Flavobacteriaceae</taxon>
        <taxon>Mariniflexile</taxon>
    </lineage>
</organism>
<accession>A0ABW3BS43</accession>
<dbReference type="Proteomes" id="UP001597011">
    <property type="component" value="Unassembled WGS sequence"/>
</dbReference>
<evidence type="ECO:0000256" key="1">
    <source>
        <dbReference type="PROSITE-ProRule" id="PRU00169"/>
    </source>
</evidence>
<comment type="caution">
    <text evidence="4">The sequence shown here is derived from an EMBL/GenBank/DDBJ whole genome shotgun (WGS) entry which is preliminary data.</text>
</comment>
<dbReference type="Pfam" id="PF00072">
    <property type="entry name" value="Response_reg"/>
    <property type="match status" value="1"/>
</dbReference>
<protein>
    <submittedName>
        <fullName evidence="4">LytR/AlgR family response regulator transcription factor</fullName>
    </submittedName>
</protein>
<feature type="domain" description="HTH LytTR-type" evidence="3">
    <location>
        <begin position="142"/>
        <end position="242"/>
    </location>
</feature>
<dbReference type="InterPro" id="IPR001789">
    <property type="entry name" value="Sig_transdc_resp-reg_receiver"/>
</dbReference>
<dbReference type="PANTHER" id="PTHR45526">
    <property type="entry name" value="TRANSCRIPTIONAL REGULATORY PROTEIN DPIA"/>
    <property type="match status" value="1"/>
</dbReference>
<keyword evidence="1" id="KW-0597">Phosphoprotein</keyword>
<dbReference type="PANTHER" id="PTHR45526:SF1">
    <property type="entry name" value="TRANSCRIPTIONAL REGULATORY PROTEIN DCUR-RELATED"/>
    <property type="match status" value="1"/>
</dbReference>
<feature type="domain" description="Response regulatory" evidence="2">
    <location>
        <begin position="2"/>
        <end position="113"/>
    </location>
</feature>
<dbReference type="PROSITE" id="PS50930">
    <property type="entry name" value="HTH_LYTTR"/>
    <property type="match status" value="1"/>
</dbReference>
<evidence type="ECO:0000259" key="2">
    <source>
        <dbReference type="PROSITE" id="PS50110"/>
    </source>
</evidence>
<dbReference type="InterPro" id="IPR007492">
    <property type="entry name" value="LytTR_DNA-bd_dom"/>
</dbReference>
<dbReference type="SMART" id="SM00448">
    <property type="entry name" value="REC"/>
    <property type="match status" value="1"/>
</dbReference>
<dbReference type="InterPro" id="IPR051271">
    <property type="entry name" value="2C-system_Tx_regulators"/>
</dbReference>
<dbReference type="RefSeq" id="WP_379941109.1">
    <property type="nucleotide sequence ID" value="NZ_JBHTIB010000012.1"/>
</dbReference>
<dbReference type="PROSITE" id="PS50110">
    <property type="entry name" value="RESPONSE_REGULATORY"/>
    <property type="match status" value="1"/>
</dbReference>